<feature type="transmembrane region" description="Helical" evidence="9">
    <location>
        <begin position="73"/>
        <end position="97"/>
    </location>
</feature>
<comment type="subcellular location">
    <subcellularLocation>
        <location evidence="1">Cell membrane</location>
        <topology evidence="1">Multi-pass membrane protein</topology>
    </subcellularLocation>
</comment>
<keyword evidence="12" id="KW-1185">Reference proteome</keyword>
<evidence type="ECO:0000256" key="6">
    <source>
        <dbReference type="ARBA" id="ARBA00022989"/>
    </source>
</evidence>
<keyword evidence="2 8" id="KW-0813">Transport</keyword>
<feature type="transmembrane region" description="Helical" evidence="9">
    <location>
        <begin position="413"/>
        <end position="431"/>
    </location>
</feature>
<name>A0A1I5BSQ3_9CLOT</name>
<dbReference type="InterPro" id="IPR003352">
    <property type="entry name" value="PTS_EIIC"/>
</dbReference>
<feature type="domain" description="PTS EIIC type-3" evidence="10">
    <location>
        <begin position="9"/>
        <end position="430"/>
    </location>
</feature>
<dbReference type="InterPro" id="IPR004501">
    <property type="entry name" value="PTS_EIIC_3"/>
</dbReference>
<gene>
    <name evidence="11" type="ORF">SAMN04488695_10541</name>
</gene>
<dbReference type="NCBIfam" id="TIGR00410">
    <property type="entry name" value="lacE"/>
    <property type="match status" value="1"/>
</dbReference>
<evidence type="ECO:0000256" key="9">
    <source>
        <dbReference type="SAM" id="Phobius"/>
    </source>
</evidence>
<feature type="transmembrane region" description="Helical" evidence="9">
    <location>
        <begin position="244"/>
        <end position="268"/>
    </location>
</feature>
<keyword evidence="6 9" id="KW-1133">Transmembrane helix</keyword>
<feature type="transmembrane region" description="Helical" evidence="9">
    <location>
        <begin position="202"/>
        <end position="224"/>
    </location>
</feature>
<evidence type="ECO:0000256" key="4">
    <source>
        <dbReference type="ARBA" id="ARBA00022597"/>
    </source>
</evidence>
<dbReference type="OrthoDB" id="1641940at2"/>
<dbReference type="InterPro" id="IPR004796">
    <property type="entry name" value="PTS_IIC_cello"/>
</dbReference>
<dbReference type="PANTHER" id="PTHR33989:SF11">
    <property type="entry name" value="LICHENAN PERMEASE IIC COMPONENT"/>
    <property type="match status" value="1"/>
</dbReference>
<evidence type="ECO:0000256" key="3">
    <source>
        <dbReference type="ARBA" id="ARBA00022475"/>
    </source>
</evidence>
<evidence type="ECO:0000256" key="7">
    <source>
        <dbReference type="ARBA" id="ARBA00023136"/>
    </source>
</evidence>
<keyword evidence="7 8" id="KW-0472">Membrane</keyword>
<feature type="transmembrane region" description="Helical" evidence="9">
    <location>
        <begin position="104"/>
        <end position="124"/>
    </location>
</feature>
<evidence type="ECO:0000256" key="1">
    <source>
        <dbReference type="ARBA" id="ARBA00004651"/>
    </source>
</evidence>
<keyword evidence="3 8" id="KW-1003">Cell membrane</keyword>
<dbReference type="EMBL" id="FOVK01000005">
    <property type="protein sequence ID" value="SFN77740.1"/>
    <property type="molecule type" value="Genomic_DNA"/>
</dbReference>
<feature type="transmembrane region" description="Helical" evidence="9">
    <location>
        <begin position="302"/>
        <end position="323"/>
    </location>
</feature>
<keyword evidence="5 9" id="KW-0812">Transmembrane</keyword>
<sequence length="452" mass="49165">MFEKISTFMDEKLSTPMAKVAEQRHLRAIRDGIIATLPLIIVSSLFMVIAFLPNQLPKDWALTEFIATNQFKILLPYRMSMFIMTLYAVFGIGYSLARSYKLDGLSGGIMAELAYLLTMIPKSVPLASQAVKDLAATNPDLQTFLDSVSFGWNLPMGNLGSAGMFIGIIAAIVAVEIFRFTETKGFKISMPPQVPASVARSFEALVPTALILVLIATITMWIGVDVHGIMSKLVAPLVSATDTLPSVLIIIFLGMFFWTFGIHGWSIVGTLARPLWLTLIDVNTAAAAAGEAIPHIGAEPFYQWFIMIGGSGTTIGLAILFLLRSKSAYGKTLGKTAFIPAVFNINEPMIFGAPIVLNPILMIPFVVTPMVSASIAWFFTSIGWVGRVVAIAPWTLPGPIGAYLATGGDWRGAALNVFLILLSVVIYYPFFKMYDNKLKAEESAEVENTEIA</sequence>
<dbReference type="PANTHER" id="PTHR33989">
    <property type="match status" value="1"/>
</dbReference>
<evidence type="ECO:0000256" key="2">
    <source>
        <dbReference type="ARBA" id="ARBA00022448"/>
    </source>
</evidence>
<feature type="transmembrane region" description="Helical" evidence="9">
    <location>
        <begin position="355"/>
        <end position="379"/>
    </location>
</feature>
<dbReference type="GO" id="GO:0009401">
    <property type="term" value="P:phosphoenolpyruvate-dependent sugar phosphotransferase system"/>
    <property type="evidence" value="ECO:0007669"/>
    <property type="project" value="InterPro"/>
</dbReference>
<evidence type="ECO:0000313" key="12">
    <source>
        <dbReference type="Proteomes" id="UP000181899"/>
    </source>
</evidence>
<dbReference type="GO" id="GO:1901264">
    <property type="term" value="P:carbohydrate derivative transport"/>
    <property type="evidence" value="ECO:0007669"/>
    <property type="project" value="TreeGrafter"/>
</dbReference>
<keyword evidence="4 8" id="KW-0762">Sugar transport</keyword>
<evidence type="ECO:0000259" key="10">
    <source>
        <dbReference type="PROSITE" id="PS51105"/>
    </source>
</evidence>
<evidence type="ECO:0000313" key="11">
    <source>
        <dbReference type="EMBL" id="SFN77740.1"/>
    </source>
</evidence>
<dbReference type="GO" id="GO:0008982">
    <property type="term" value="F:protein-N(PI)-phosphohistidine-sugar phosphotransferase activity"/>
    <property type="evidence" value="ECO:0007669"/>
    <property type="project" value="UniProtKB-UniRule"/>
</dbReference>
<dbReference type="InterPro" id="IPR051088">
    <property type="entry name" value="PTS_Sugar-EIIC/EIIB"/>
</dbReference>
<reference evidence="11 12" key="1">
    <citation type="submission" date="2016-10" db="EMBL/GenBank/DDBJ databases">
        <authorList>
            <person name="de Groot N.N."/>
        </authorList>
    </citation>
    <scope>NUCLEOTIDE SEQUENCE [LARGE SCALE GENOMIC DNA]</scope>
    <source>
        <strain evidence="11 12">ML2</strain>
    </source>
</reference>
<evidence type="ECO:0000256" key="8">
    <source>
        <dbReference type="PIRNR" id="PIRNR006351"/>
    </source>
</evidence>
<feature type="transmembrane region" description="Helical" evidence="9">
    <location>
        <begin position="159"/>
        <end position="181"/>
    </location>
</feature>
<dbReference type="Proteomes" id="UP000181899">
    <property type="component" value="Unassembled WGS sequence"/>
</dbReference>
<dbReference type="PROSITE" id="PS51105">
    <property type="entry name" value="PTS_EIIC_TYPE_3"/>
    <property type="match status" value="1"/>
</dbReference>
<organism evidence="11 12">
    <name type="scientific">Proteiniclasticum ruminis</name>
    <dbReference type="NCBI Taxonomy" id="398199"/>
    <lineage>
        <taxon>Bacteria</taxon>
        <taxon>Bacillati</taxon>
        <taxon>Bacillota</taxon>
        <taxon>Clostridia</taxon>
        <taxon>Eubacteriales</taxon>
        <taxon>Clostridiaceae</taxon>
        <taxon>Proteiniclasticum</taxon>
    </lineage>
</organism>
<proteinExistence type="predicted"/>
<dbReference type="PIRSF" id="PIRSF006351">
    <property type="entry name" value="PTS_EIIC-Cellobiose"/>
    <property type="match status" value="1"/>
</dbReference>
<feature type="transmembrane region" description="Helical" evidence="9">
    <location>
        <begin position="275"/>
        <end position="296"/>
    </location>
</feature>
<evidence type="ECO:0000256" key="5">
    <source>
        <dbReference type="ARBA" id="ARBA00022692"/>
    </source>
</evidence>
<feature type="transmembrane region" description="Helical" evidence="9">
    <location>
        <begin position="33"/>
        <end position="53"/>
    </location>
</feature>
<accession>A0A1I5BSQ3</accession>
<comment type="function">
    <text evidence="8">The phosphoenolpyruvate-dependent sugar phosphotransferase system (PTS), a major carbohydrate active -transport system, catalyzes the phosphorylation of incoming sugar substrates concomitant with their translocation across the cell membrane.</text>
</comment>
<dbReference type="AlphaFoldDB" id="A0A1I5BSQ3"/>
<protein>
    <recommendedName>
        <fullName evidence="8">Permease IIC component</fullName>
    </recommendedName>
</protein>
<dbReference type="Pfam" id="PF02378">
    <property type="entry name" value="PTS_EIIC"/>
    <property type="match status" value="1"/>
</dbReference>
<dbReference type="GO" id="GO:0005886">
    <property type="term" value="C:plasma membrane"/>
    <property type="evidence" value="ECO:0007669"/>
    <property type="project" value="UniProtKB-SubCell"/>
</dbReference>
<dbReference type="RefSeq" id="WP_074912004.1">
    <property type="nucleotide sequence ID" value="NZ_FOVK01000005.1"/>
</dbReference>